<name>A0A226MJB2_CALSU</name>
<dbReference type="EMBL" id="MCFN01000758">
    <property type="protein sequence ID" value="OXB55383.1"/>
    <property type="molecule type" value="Genomic_DNA"/>
</dbReference>
<evidence type="ECO:0000256" key="1">
    <source>
        <dbReference type="PIRSR" id="PIRSR000106-2"/>
    </source>
</evidence>
<dbReference type="GO" id="GO:0046872">
    <property type="term" value="F:metal ion binding"/>
    <property type="evidence" value="ECO:0007669"/>
    <property type="project" value="UniProtKB-KW"/>
</dbReference>
<sequence>MLGTDSLPFLCLLLEEKDELFGLQELISMLKGEDSHKTVSSSLVRYGMNCLIQFEDFANANAFRLLNKYRNRYCTFNDDIQGTASVAVAGLFAALRITKNKLCDHKFVFQGAGEAAMGIAHLILMAMEKEGISREDAIKKIWMVDSKGLIVKGRSHLNHEKEVFAQDHPSVSTLEEGRGIFASGSPFSKVTLPNGQTFFPGQGNNAYVFPGVALGVIACGVRHISDDIFLITAQSIAAEVTEQNLAEGRLYPPLNSIREVSFKIAVKIVNWAYKHGLASWYPEPADKEAFVKQLVYSPDYDSFVMDDYTWPAAAMQTQDV</sequence>
<accession>A0A226MJB2</accession>
<comment type="cofactor">
    <cofactor evidence="2">
        <name>Mg(2+)</name>
        <dbReference type="ChEBI" id="CHEBI:18420"/>
    </cofactor>
    <cofactor evidence="2">
        <name>Mn(2+)</name>
        <dbReference type="ChEBI" id="CHEBI:29035"/>
    </cofactor>
    <text evidence="2">Divalent metal cations. Prefers magnesium or manganese.</text>
</comment>
<dbReference type="InterPro" id="IPR001891">
    <property type="entry name" value="Malic_OxRdtase"/>
</dbReference>
<dbReference type="SUPFAM" id="SSF53223">
    <property type="entry name" value="Aminoacid dehydrogenase-like, N-terminal domain"/>
    <property type="match status" value="1"/>
</dbReference>
<dbReference type="PIRSF" id="PIRSF000106">
    <property type="entry name" value="ME"/>
    <property type="match status" value="1"/>
</dbReference>
<dbReference type="PRINTS" id="PR00072">
    <property type="entry name" value="MALOXRDTASE"/>
</dbReference>
<dbReference type="PANTHER" id="PTHR23406">
    <property type="entry name" value="MALIC ENZYME-RELATED"/>
    <property type="match status" value="1"/>
</dbReference>
<dbReference type="GO" id="GO:0051287">
    <property type="term" value="F:NAD binding"/>
    <property type="evidence" value="ECO:0007669"/>
    <property type="project" value="InterPro"/>
</dbReference>
<comment type="caution">
    <text evidence="4">The sequence shown here is derived from an EMBL/GenBank/DDBJ whole genome shotgun (WGS) entry which is preliminary data.</text>
</comment>
<feature type="binding site" evidence="2">
    <location>
        <position position="55"/>
    </location>
    <ligand>
        <name>a divalent metal cation</name>
        <dbReference type="ChEBI" id="CHEBI:60240"/>
    </ligand>
</feature>
<dbReference type="OrthoDB" id="5365701at2759"/>
<evidence type="ECO:0000313" key="5">
    <source>
        <dbReference type="Proteomes" id="UP000198323"/>
    </source>
</evidence>
<feature type="binding site" evidence="2">
    <location>
        <position position="56"/>
    </location>
    <ligand>
        <name>a divalent metal cation</name>
        <dbReference type="ChEBI" id="CHEBI:60240"/>
    </ligand>
</feature>
<dbReference type="Gene3D" id="3.40.50.720">
    <property type="entry name" value="NAD(P)-binding Rossmann-like Domain"/>
    <property type="match status" value="2"/>
</dbReference>
<evidence type="ECO:0000313" key="4">
    <source>
        <dbReference type="EMBL" id="OXB55383.1"/>
    </source>
</evidence>
<proteinExistence type="predicted"/>
<evidence type="ECO:0000256" key="2">
    <source>
        <dbReference type="PIRSR" id="PIRSR000106-3"/>
    </source>
</evidence>
<feature type="domain" description="Malic enzyme NAD-binding" evidence="3">
    <location>
        <begin position="80"/>
        <end position="273"/>
    </location>
</feature>
<feature type="binding site" evidence="1">
    <location>
        <position position="204"/>
    </location>
    <ligand>
        <name>(S)-malate</name>
        <dbReference type="ChEBI" id="CHEBI:15589"/>
    </ligand>
</feature>
<dbReference type="GO" id="GO:0004473">
    <property type="term" value="F:malate dehydrogenase (decarboxylating) (NADP+) activity"/>
    <property type="evidence" value="ECO:0007669"/>
    <property type="project" value="TreeGrafter"/>
</dbReference>
<protein>
    <recommendedName>
        <fullName evidence="3">Malic enzyme NAD-binding domain-containing protein</fullName>
    </recommendedName>
</protein>
<dbReference type="Pfam" id="PF03949">
    <property type="entry name" value="Malic_M"/>
    <property type="match status" value="1"/>
</dbReference>
<reference evidence="4 5" key="1">
    <citation type="submission" date="2016-07" db="EMBL/GenBank/DDBJ databases">
        <title>Disparate Historic Effective Population Sizes Predicted by Modern Levels of Genome Diversity for the Scaled Quail (Callipepla squamata) and the Northern Bobwhite (Colinus virginianus): Inferences from First and Second Generation Draft Genome Assemblies for Sympatric New World Quail.</title>
        <authorList>
            <person name="Oldeschulte D.L."/>
            <person name="Halley Y.A."/>
            <person name="Bhattarai E.K."/>
            <person name="Brashear W.A."/>
            <person name="Hill J."/>
            <person name="Metz R.P."/>
            <person name="Johnson C.D."/>
            <person name="Rollins D."/>
            <person name="Peterson M.J."/>
            <person name="Bickhart D.M."/>
            <person name="Decker J.E."/>
            <person name="Seabury C.M."/>
        </authorList>
    </citation>
    <scope>NUCLEOTIDE SEQUENCE [LARGE SCALE GENOMIC DNA]</scope>
    <source>
        <strain evidence="4 5">Texas</strain>
        <tissue evidence="4">Leg muscle</tissue>
    </source>
</reference>
<dbReference type="GO" id="GO:0006108">
    <property type="term" value="P:malate metabolic process"/>
    <property type="evidence" value="ECO:0007669"/>
    <property type="project" value="TreeGrafter"/>
</dbReference>
<dbReference type="PROSITE" id="PS00331">
    <property type="entry name" value="MALIC_ENZYMES"/>
    <property type="match status" value="1"/>
</dbReference>
<dbReference type="SMART" id="SM00919">
    <property type="entry name" value="Malic_M"/>
    <property type="match status" value="1"/>
</dbReference>
<gene>
    <name evidence="4" type="ORF">ASZ78_010592</name>
</gene>
<organism evidence="4 5">
    <name type="scientific">Callipepla squamata</name>
    <name type="common">Scaled quail</name>
    <dbReference type="NCBI Taxonomy" id="9009"/>
    <lineage>
        <taxon>Eukaryota</taxon>
        <taxon>Metazoa</taxon>
        <taxon>Chordata</taxon>
        <taxon>Craniata</taxon>
        <taxon>Vertebrata</taxon>
        <taxon>Euteleostomi</taxon>
        <taxon>Archelosauria</taxon>
        <taxon>Archosauria</taxon>
        <taxon>Dinosauria</taxon>
        <taxon>Saurischia</taxon>
        <taxon>Theropoda</taxon>
        <taxon>Coelurosauria</taxon>
        <taxon>Aves</taxon>
        <taxon>Neognathae</taxon>
        <taxon>Galloanserae</taxon>
        <taxon>Galliformes</taxon>
        <taxon>Odontophoridae</taxon>
        <taxon>Callipepla</taxon>
    </lineage>
</organism>
<dbReference type="InterPro" id="IPR037062">
    <property type="entry name" value="Malic_N_dom_sf"/>
</dbReference>
<dbReference type="SUPFAM" id="SSF51735">
    <property type="entry name" value="NAD(P)-binding Rossmann-fold domains"/>
    <property type="match status" value="1"/>
</dbReference>
<dbReference type="InterPro" id="IPR015884">
    <property type="entry name" value="Malic_enzyme_CS"/>
</dbReference>
<dbReference type="STRING" id="9009.A0A226MJB2"/>
<dbReference type="Proteomes" id="UP000198323">
    <property type="component" value="Unassembled WGS sequence"/>
</dbReference>
<dbReference type="InterPro" id="IPR036291">
    <property type="entry name" value="NAD(P)-bd_dom_sf"/>
</dbReference>
<dbReference type="Gene3D" id="3.40.50.10380">
    <property type="entry name" value="Malic enzyme, N-terminal domain"/>
    <property type="match status" value="1"/>
</dbReference>
<dbReference type="GO" id="GO:0005739">
    <property type="term" value="C:mitochondrion"/>
    <property type="evidence" value="ECO:0007669"/>
    <property type="project" value="TreeGrafter"/>
</dbReference>
<dbReference type="PANTHER" id="PTHR23406:SF20">
    <property type="entry name" value="NADP-DEPENDENT MALIC ENZYME, MITOCHONDRIAL"/>
    <property type="match status" value="1"/>
</dbReference>
<feature type="binding site" evidence="2">
    <location>
        <position position="79"/>
    </location>
    <ligand>
        <name>a divalent metal cation</name>
        <dbReference type="ChEBI" id="CHEBI:60240"/>
    </ligand>
</feature>
<dbReference type="AlphaFoldDB" id="A0A226MJB2"/>
<dbReference type="InterPro" id="IPR012302">
    <property type="entry name" value="Malic_NAD-bd"/>
</dbReference>
<keyword evidence="2" id="KW-0479">Metal-binding</keyword>
<dbReference type="InterPro" id="IPR046346">
    <property type="entry name" value="Aminoacid_DH-like_N_sf"/>
</dbReference>
<keyword evidence="5" id="KW-1185">Reference proteome</keyword>
<evidence type="ECO:0000259" key="3">
    <source>
        <dbReference type="SMART" id="SM00919"/>
    </source>
</evidence>